<protein>
    <submittedName>
        <fullName evidence="1">Phosphotransferase</fullName>
    </submittedName>
</protein>
<dbReference type="InterPro" id="IPR029069">
    <property type="entry name" value="HotDog_dom_sf"/>
</dbReference>
<dbReference type="InterPro" id="IPR016776">
    <property type="entry name" value="ApeP-like_dehydratase"/>
</dbReference>
<dbReference type="EMBL" id="RYZR01000006">
    <property type="protein sequence ID" value="RUL63054.1"/>
    <property type="molecule type" value="Genomic_DNA"/>
</dbReference>
<name>A0A3S0RS64_9GAMM</name>
<dbReference type="AlphaFoldDB" id="A0A3S0RS64"/>
<dbReference type="Pfam" id="PF22817">
    <property type="entry name" value="ApeP-like"/>
    <property type="match status" value="1"/>
</dbReference>
<accession>A0A3S0RS64</accession>
<evidence type="ECO:0000313" key="2">
    <source>
        <dbReference type="Proteomes" id="UP000267077"/>
    </source>
</evidence>
<dbReference type="RefSeq" id="WP_126673992.1">
    <property type="nucleotide sequence ID" value="NZ_RYZR01000006.1"/>
</dbReference>
<dbReference type="GO" id="GO:0016740">
    <property type="term" value="F:transferase activity"/>
    <property type="evidence" value="ECO:0007669"/>
    <property type="project" value="UniProtKB-KW"/>
</dbReference>
<keyword evidence="1" id="KW-0808">Transferase</keyword>
<dbReference type="OrthoDB" id="9800188at2"/>
<keyword evidence="2" id="KW-1185">Reference proteome</keyword>
<organism evidence="1 2">
    <name type="scientific">Dyella dinghuensis</name>
    <dbReference type="NCBI Taxonomy" id="1920169"/>
    <lineage>
        <taxon>Bacteria</taxon>
        <taxon>Pseudomonadati</taxon>
        <taxon>Pseudomonadota</taxon>
        <taxon>Gammaproteobacteria</taxon>
        <taxon>Lysobacterales</taxon>
        <taxon>Rhodanobacteraceae</taxon>
        <taxon>Dyella</taxon>
    </lineage>
</organism>
<gene>
    <name evidence="1" type="ORF">EKH79_11610</name>
</gene>
<proteinExistence type="predicted"/>
<dbReference type="Proteomes" id="UP000267077">
    <property type="component" value="Unassembled WGS sequence"/>
</dbReference>
<dbReference type="Gene3D" id="3.10.129.10">
    <property type="entry name" value="Hotdog Thioesterase"/>
    <property type="match status" value="1"/>
</dbReference>
<evidence type="ECO:0000313" key="1">
    <source>
        <dbReference type="EMBL" id="RUL63054.1"/>
    </source>
</evidence>
<comment type="caution">
    <text evidence="1">The sequence shown here is derived from an EMBL/GenBank/DDBJ whole genome shotgun (WGS) entry which is preliminary data.</text>
</comment>
<dbReference type="SUPFAM" id="SSF54637">
    <property type="entry name" value="Thioesterase/thiol ester dehydrase-isomerase"/>
    <property type="match status" value="1"/>
</dbReference>
<reference evidence="1 2" key="1">
    <citation type="submission" date="2018-12" db="EMBL/GenBank/DDBJ databases">
        <title>Dyella dinghuensis sp. nov. DHOA06 and Dyella choica sp. nov. 4M-K27, isolated from forest soil.</title>
        <authorList>
            <person name="Qiu L.-H."/>
            <person name="Gao Z.-H."/>
        </authorList>
    </citation>
    <scope>NUCLEOTIDE SEQUENCE [LARGE SCALE GENOMIC DNA]</scope>
    <source>
        <strain evidence="1 2">DHOA06</strain>
    </source>
</reference>
<sequence length="144" mass="15618">MLTQKEWAAYIPHAGDMALIDAVHAWDDTSIHAVSDRHTQNDHPLRGASGLHAVHLAEYGAQATAVHGALRAISRAQAKMRPGRLVSLRDLRLMVEYVDLSKGRLDVHAECLSADESGAQYRFSVEQGGQLLASGRAAVMHTDA</sequence>